<keyword evidence="2 7" id="KW-0813">Transport</keyword>
<keyword evidence="6 7" id="KW-0472">Membrane</keyword>
<feature type="transmembrane region" description="Helical" evidence="7">
    <location>
        <begin position="229"/>
        <end position="250"/>
    </location>
</feature>
<gene>
    <name evidence="9" type="ORF">DQG23_21660</name>
</gene>
<evidence type="ECO:0000256" key="2">
    <source>
        <dbReference type="ARBA" id="ARBA00022448"/>
    </source>
</evidence>
<dbReference type="EMBL" id="QMFB01000013">
    <property type="protein sequence ID" value="RAV19149.1"/>
    <property type="molecule type" value="Genomic_DNA"/>
</dbReference>
<dbReference type="AlphaFoldDB" id="A0A329MGW7"/>
<dbReference type="SUPFAM" id="SSF161098">
    <property type="entry name" value="MetI-like"/>
    <property type="match status" value="1"/>
</dbReference>
<comment type="similarity">
    <text evidence="7">Belongs to the binding-protein-dependent transport system permease family.</text>
</comment>
<evidence type="ECO:0000256" key="3">
    <source>
        <dbReference type="ARBA" id="ARBA00022475"/>
    </source>
</evidence>
<evidence type="ECO:0000256" key="1">
    <source>
        <dbReference type="ARBA" id="ARBA00004651"/>
    </source>
</evidence>
<dbReference type="Proteomes" id="UP000250369">
    <property type="component" value="Unassembled WGS sequence"/>
</dbReference>
<comment type="caution">
    <text evidence="9">The sequence shown here is derived from an EMBL/GenBank/DDBJ whole genome shotgun (WGS) entry which is preliminary data.</text>
</comment>
<keyword evidence="4 7" id="KW-0812">Transmembrane</keyword>
<evidence type="ECO:0000313" key="10">
    <source>
        <dbReference type="Proteomes" id="UP000250369"/>
    </source>
</evidence>
<dbReference type="GO" id="GO:0005886">
    <property type="term" value="C:plasma membrane"/>
    <property type="evidence" value="ECO:0007669"/>
    <property type="project" value="UniProtKB-SubCell"/>
</dbReference>
<dbReference type="PROSITE" id="PS50928">
    <property type="entry name" value="ABC_TM1"/>
    <property type="match status" value="1"/>
</dbReference>
<evidence type="ECO:0000313" key="9">
    <source>
        <dbReference type="EMBL" id="RAV19149.1"/>
    </source>
</evidence>
<organism evidence="9 10">
    <name type="scientific">Paenibacillus contaminans</name>
    <dbReference type="NCBI Taxonomy" id="450362"/>
    <lineage>
        <taxon>Bacteria</taxon>
        <taxon>Bacillati</taxon>
        <taxon>Bacillota</taxon>
        <taxon>Bacilli</taxon>
        <taxon>Bacillales</taxon>
        <taxon>Paenibacillaceae</taxon>
        <taxon>Paenibacillus</taxon>
    </lineage>
</organism>
<comment type="subcellular location">
    <subcellularLocation>
        <location evidence="1 7">Cell membrane</location>
        <topology evidence="1 7">Multi-pass membrane protein</topology>
    </subcellularLocation>
</comment>
<name>A0A329MGW7_9BACL</name>
<evidence type="ECO:0000259" key="8">
    <source>
        <dbReference type="PROSITE" id="PS50928"/>
    </source>
</evidence>
<dbReference type="RefSeq" id="WP_113032968.1">
    <property type="nucleotide sequence ID" value="NZ_QMFB01000013.1"/>
</dbReference>
<keyword evidence="10" id="KW-1185">Reference proteome</keyword>
<keyword evidence="3" id="KW-1003">Cell membrane</keyword>
<proteinExistence type="inferred from homology"/>
<dbReference type="InterPro" id="IPR000515">
    <property type="entry name" value="MetI-like"/>
</dbReference>
<dbReference type="PANTHER" id="PTHR43227">
    <property type="entry name" value="BLL4140 PROTEIN"/>
    <property type="match status" value="1"/>
</dbReference>
<evidence type="ECO:0000256" key="5">
    <source>
        <dbReference type="ARBA" id="ARBA00022989"/>
    </source>
</evidence>
<evidence type="ECO:0000256" key="7">
    <source>
        <dbReference type="RuleBase" id="RU363032"/>
    </source>
</evidence>
<protein>
    <submittedName>
        <fullName evidence="9">Sugar ABC transporter permease</fullName>
    </submittedName>
</protein>
<evidence type="ECO:0000256" key="4">
    <source>
        <dbReference type="ARBA" id="ARBA00022692"/>
    </source>
</evidence>
<reference evidence="9 10" key="1">
    <citation type="journal article" date="2009" name="Int. J. Syst. Evol. Microbiol.">
        <title>Paenibacillus contaminans sp. nov., isolated from a contaminated laboratory plate.</title>
        <authorList>
            <person name="Chou J.H."/>
            <person name="Lee J.H."/>
            <person name="Lin M.C."/>
            <person name="Chang P.S."/>
            <person name="Arun A.B."/>
            <person name="Young C.C."/>
            <person name="Chen W.M."/>
        </authorList>
    </citation>
    <scope>NUCLEOTIDE SEQUENCE [LARGE SCALE GENOMIC DNA]</scope>
    <source>
        <strain evidence="9 10">CKOBP-6</strain>
    </source>
</reference>
<feature type="transmembrane region" description="Helical" evidence="7">
    <location>
        <begin position="86"/>
        <end position="111"/>
    </location>
</feature>
<feature type="transmembrane region" description="Helical" evidence="7">
    <location>
        <begin position="25"/>
        <end position="45"/>
    </location>
</feature>
<dbReference type="Gene3D" id="1.10.3720.10">
    <property type="entry name" value="MetI-like"/>
    <property type="match status" value="1"/>
</dbReference>
<dbReference type="CDD" id="cd06261">
    <property type="entry name" value="TM_PBP2"/>
    <property type="match status" value="1"/>
</dbReference>
<accession>A0A329MGW7</accession>
<keyword evidence="5 7" id="KW-1133">Transmembrane helix</keyword>
<dbReference type="PANTHER" id="PTHR43227:SF11">
    <property type="entry name" value="BLL4140 PROTEIN"/>
    <property type="match status" value="1"/>
</dbReference>
<dbReference type="OrthoDB" id="9785836at2"/>
<feature type="domain" description="ABC transmembrane type-1" evidence="8">
    <location>
        <begin position="87"/>
        <end position="303"/>
    </location>
</feature>
<dbReference type="InterPro" id="IPR050809">
    <property type="entry name" value="UgpAE/MalFG_permease"/>
</dbReference>
<evidence type="ECO:0000256" key="6">
    <source>
        <dbReference type="ARBA" id="ARBA00023136"/>
    </source>
</evidence>
<dbReference type="InterPro" id="IPR035906">
    <property type="entry name" value="MetI-like_sf"/>
</dbReference>
<dbReference type="GO" id="GO:0055085">
    <property type="term" value="P:transmembrane transport"/>
    <property type="evidence" value="ECO:0007669"/>
    <property type="project" value="InterPro"/>
</dbReference>
<dbReference type="Pfam" id="PF00528">
    <property type="entry name" value="BPD_transp_1"/>
    <property type="match status" value="1"/>
</dbReference>
<feature type="transmembrane region" description="Helical" evidence="7">
    <location>
        <begin position="282"/>
        <end position="304"/>
    </location>
</feature>
<sequence>MNSSTPPAASIQPVRRNPFRKMRKTWVFHFMLLPAVIMAVLFHYLPMLGAVIAFQEYKPYLGFTGSEWVGLKHFKAMFERVDSIQVIWNTLLIASLKIGFMVAVPVAFALLLNEVRKMVFKRIVQTFVYLPHFLSWVILSAILVDLLSPEGGLVNRVLQNWFGLEPVFFLGNGDWFRFTLVTSEVWKEFGFSTIIYLASLASINPELYEAAEVDGASRWKQTMHITLPGLVPIMTVCATLSLSSILSAGFDQVYNLYNPLVYDKGDIIDTYVYRVGILSQKLSFATAIGLFKSVVSCILILAVYRVALKVANYRIF</sequence>